<gene>
    <name evidence="1" type="ORF">ABE41_012490</name>
</gene>
<keyword evidence="2" id="KW-1185">Reference proteome</keyword>
<proteinExistence type="predicted"/>
<dbReference type="AlphaFoldDB" id="A0A1B1Z604"/>
<organism evidence="1 2">
    <name type="scientific">Fictibacillus arsenicus</name>
    <dbReference type="NCBI Taxonomy" id="255247"/>
    <lineage>
        <taxon>Bacteria</taxon>
        <taxon>Bacillati</taxon>
        <taxon>Bacillota</taxon>
        <taxon>Bacilli</taxon>
        <taxon>Bacillales</taxon>
        <taxon>Fictibacillaceae</taxon>
        <taxon>Fictibacillus</taxon>
    </lineage>
</organism>
<sequence length="60" mass="6797">MTPAGRAGQVRPLNVRSTEGLKSEPLQRNLTTFKRLLFLLIIFVEKVDWSARCETPVGRV</sequence>
<dbReference type="Proteomes" id="UP000077412">
    <property type="component" value="Chromosome"/>
</dbReference>
<evidence type="ECO:0000313" key="2">
    <source>
        <dbReference type="Proteomes" id="UP000077412"/>
    </source>
</evidence>
<accession>A0A1B1Z604</accession>
<evidence type="ECO:0000313" key="1">
    <source>
        <dbReference type="EMBL" id="ANX12831.1"/>
    </source>
</evidence>
<reference evidence="1 2" key="1">
    <citation type="submission" date="2016-08" db="EMBL/GenBank/DDBJ databases">
        <title>Complete genome sequence of Fictibacillus arsenicus G25-54, a strain with toxicity to nematodes and a potential arsenic-resistance activity.</title>
        <authorList>
            <person name="Zheng Z."/>
        </authorList>
    </citation>
    <scope>NUCLEOTIDE SEQUENCE [LARGE SCALE GENOMIC DNA]</scope>
    <source>
        <strain evidence="1 2">G25-54</strain>
    </source>
</reference>
<dbReference type="KEGG" id="far:ABE41_012490"/>
<name>A0A1B1Z604_9BACL</name>
<dbReference type="EMBL" id="CP016761">
    <property type="protein sequence ID" value="ANX12831.1"/>
    <property type="molecule type" value="Genomic_DNA"/>
</dbReference>
<protein>
    <submittedName>
        <fullName evidence="1">Uncharacterized protein</fullName>
    </submittedName>
</protein>